<sequence>MKMRKGLPALALGLTLLATGCGGASTSGSGDSSAEAGKLTLENCGKKVEYTVPVTKLMANDGNIISIALAAGAKDQLTAVTSLKRDEGVLKLKYGEDVINGLNQVSPEYMNLENIVAADPQVVFAGYGYGFSDEKGTDPDSLAKRGYLTYTLSEACRTGEGSQRGTMSPWEALDADIRNIGAMTGNKAKADKVADEITKRREEIEKLPQPDKKPTAFLFDSASDTVLSSGKFGAPQAMMDSAGIKNVLEDVDDTWTKVSWERLASADPDIIFFVDYPPQTIEEKIQALESNPASKNLKAVKEKRYVNLPYAMWCSGPLNVEGAEYIRMAMEHFGLAPKTDIKSDLDLTKLDSLAGNEWLKQK</sequence>
<dbReference type="EMBL" id="AGZR01000009">
    <property type="protein sequence ID" value="EPD32530.1"/>
    <property type="molecule type" value="Genomic_DNA"/>
</dbReference>
<accession>S2W2F0</accession>
<proteinExistence type="inferred from homology"/>
<dbReference type="PROSITE" id="PS51257">
    <property type="entry name" value="PROKAR_LIPOPROTEIN"/>
    <property type="match status" value="1"/>
</dbReference>
<comment type="similarity">
    <text evidence="1">Belongs to the bacterial solute-binding protein 8 family.</text>
</comment>
<protein>
    <recommendedName>
        <fullName evidence="3">Fe/B12 periplasmic-binding domain-containing protein</fullName>
    </recommendedName>
</protein>
<dbReference type="SUPFAM" id="SSF53807">
    <property type="entry name" value="Helical backbone' metal receptor"/>
    <property type="match status" value="1"/>
</dbReference>
<feature type="signal peptide" evidence="2">
    <location>
        <begin position="1"/>
        <end position="24"/>
    </location>
</feature>
<dbReference type="PANTHER" id="PTHR30535">
    <property type="entry name" value="VITAMIN B12-BINDING PROTEIN"/>
    <property type="match status" value="1"/>
</dbReference>
<dbReference type="InterPro" id="IPR002491">
    <property type="entry name" value="ABC_transptr_periplasmic_BD"/>
</dbReference>
<dbReference type="AlphaFoldDB" id="S2W2F0"/>
<evidence type="ECO:0000256" key="2">
    <source>
        <dbReference type="SAM" id="SignalP"/>
    </source>
</evidence>
<keyword evidence="2" id="KW-0732">Signal</keyword>
<evidence type="ECO:0000256" key="1">
    <source>
        <dbReference type="ARBA" id="ARBA00008814"/>
    </source>
</evidence>
<dbReference type="STRING" id="883161.HMPREF9306_02102"/>
<feature type="chain" id="PRO_5039131168" description="Fe/B12 periplasmic-binding domain-containing protein" evidence="2">
    <location>
        <begin position="25"/>
        <end position="362"/>
    </location>
</feature>
<dbReference type="HOGENOM" id="CLU_038034_7_2_11"/>
<dbReference type="PATRIC" id="fig|883161.3.peg.2094"/>
<reference evidence="4 5" key="1">
    <citation type="submission" date="2013-04" db="EMBL/GenBank/DDBJ databases">
        <title>The Genome Sequence of Propionimicrobium lymphophilum ACS-093-V-SCH5.</title>
        <authorList>
            <consortium name="The Broad Institute Genomics Platform"/>
            <person name="Earl A."/>
            <person name="Ward D."/>
            <person name="Feldgarden M."/>
            <person name="Gevers D."/>
            <person name="Saerens B."/>
            <person name="Vaneechoutte M."/>
            <person name="Walker B."/>
            <person name="Young S."/>
            <person name="Zeng Q."/>
            <person name="Gargeya S."/>
            <person name="Fitzgerald M."/>
            <person name="Haas B."/>
            <person name="Abouelleil A."/>
            <person name="Allen A.W."/>
            <person name="Alvarado L."/>
            <person name="Arachchi H.M."/>
            <person name="Berlin A.M."/>
            <person name="Chapman S.B."/>
            <person name="Gainer-Dewar J."/>
            <person name="Goldberg J."/>
            <person name="Griggs A."/>
            <person name="Gujja S."/>
            <person name="Hansen M."/>
            <person name="Howarth C."/>
            <person name="Imamovic A."/>
            <person name="Ireland A."/>
            <person name="Larimer J."/>
            <person name="McCowan C."/>
            <person name="Murphy C."/>
            <person name="Pearson M."/>
            <person name="Poon T.W."/>
            <person name="Priest M."/>
            <person name="Roberts A."/>
            <person name="Saif S."/>
            <person name="Shea T."/>
            <person name="Sisk P."/>
            <person name="Sykes S."/>
            <person name="Wortman J."/>
            <person name="Nusbaum C."/>
            <person name="Birren B."/>
        </authorList>
    </citation>
    <scope>NUCLEOTIDE SEQUENCE [LARGE SCALE GENOMIC DNA]</scope>
    <source>
        <strain evidence="4 5">ACS-093-V-SCH5</strain>
    </source>
</reference>
<organism evidence="4 5">
    <name type="scientific">Propionimicrobium lymphophilum ACS-093-V-SCH5</name>
    <dbReference type="NCBI Taxonomy" id="883161"/>
    <lineage>
        <taxon>Bacteria</taxon>
        <taxon>Bacillati</taxon>
        <taxon>Actinomycetota</taxon>
        <taxon>Actinomycetes</taxon>
        <taxon>Propionibacteriales</taxon>
        <taxon>Propionibacteriaceae</taxon>
        <taxon>Propionimicrobium</taxon>
    </lineage>
</organism>
<dbReference type="Gene3D" id="3.40.50.1980">
    <property type="entry name" value="Nitrogenase molybdenum iron protein domain"/>
    <property type="match status" value="2"/>
</dbReference>
<name>S2W2F0_9ACTN</name>
<dbReference type="PANTHER" id="PTHR30535:SF7">
    <property type="entry name" value="IRON(III) DICITRATE-BINDING PROTEIN"/>
    <property type="match status" value="1"/>
</dbReference>
<dbReference type="InterPro" id="IPR050902">
    <property type="entry name" value="ABC_Transporter_SBP"/>
</dbReference>
<dbReference type="PROSITE" id="PS50983">
    <property type="entry name" value="FE_B12_PBP"/>
    <property type="match status" value="1"/>
</dbReference>
<gene>
    <name evidence="4" type="ORF">HMPREF9306_02102</name>
</gene>
<comment type="caution">
    <text evidence="4">The sequence shown here is derived from an EMBL/GenBank/DDBJ whole genome shotgun (WGS) entry which is preliminary data.</text>
</comment>
<dbReference type="Pfam" id="PF01497">
    <property type="entry name" value="Peripla_BP_2"/>
    <property type="match status" value="1"/>
</dbReference>
<keyword evidence="5" id="KW-1185">Reference proteome</keyword>
<dbReference type="RefSeq" id="WP_016456905.1">
    <property type="nucleotide sequence ID" value="NZ_KE150269.1"/>
</dbReference>
<feature type="domain" description="Fe/B12 periplasmic-binding" evidence="3">
    <location>
        <begin position="56"/>
        <end position="337"/>
    </location>
</feature>
<evidence type="ECO:0000313" key="5">
    <source>
        <dbReference type="Proteomes" id="UP000014417"/>
    </source>
</evidence>
<evidence type="ECO:0000313" key="4">
    <source>
        <dbReference type="EMBL" id="EPD32530.1"/>
    </source>
</evidence>
<evidence type="ECO:0000259" key="3">
    <source>
        <dbReference type="PROSITE" id="PS50983"/>
    </source>
</evidence>
<dbReference type="Proteomes" id="UP000014417">
    <property type="component" value="Unassembled WGS sequence"/>
</dbReference>